<dbReference type="Gene3D" id="3.40.630.30">
    <property type="match status" value="1"/>
</dbReference>
<dbReference type="InterPro" id="IPR003447">
    <property type="entry name" value="FEMABX"/>
</dbReference>
<dbReference type="Proteomes" id="UP000323646">
    <property type="component" value="Unassembled WGS sequence"/>
</dbReference>
<evidence type="ECO:0000256" key="6">
    <source>
        <dbReference type="ARBA" id="ARBA00023316"/>
    </source>
</evidence>
<protein>
    <submittedName>
        <fullName evidence="7">Uncharacterized protein</fullName>
    </submittedName>
</protein>
<dbReference type="InterPro" id="IPR050644">
    <property type="entry name" value="PG_Glycine_Bridge_Synth"/>
</dbReference>
<organism evidence="7 8">
    <name type="scientific">Selenomonas ruminis</name>
    <dbReference type="NCBI Taxonomy" id="2593411"/>
    <lineage>
        <taxon>Bacteria</taxon>
        <taxon>Bacillati</taxon>
        <taxon>Bacillota</taxon>
        <taxon>Negativicutes</taxon>
        <taxon>Selenomonadales</taxon>
        <taxon>Selenomonadaceae</taxon>
        <taxon>Selenomonas</taxon>
    </lineage>
</organism>
<evidence type="ECO:0000256" key="5">
    <source>
        <dbReference type="ARBA" id="ARBA00023315"/>
    </source>
</evidence>
<keyword evidence="3" id="KW-0133">Cell shape</keyword>
<name>A0A5D6WA87_9FIRM</name>
<accession>A0A5D6WA87</accession>
<evidence type="ECO:0000256" key="2">
    <source>
        <dbReference type="ARBA" id="ARBA00022679"/>
    </source>
</evidence>
<evidence type="ECO:0000256" key="4">
    <source>
        <dbReference type="ARBA" id="ARBA00022984"/>
    </source>
</evidence>
<gene>
    <name evidence="7" type="ORF">FZ040_02070</name>
</gene>
<evidence type="ECO:0000313" key="8">
    <source>
        <dbReference type="Proteomes" id="UP000323646"/>
    </source>
</evidence>
<keyword evidence="5" id="KW-0012">Acyltransferase</keyword>
<comment type="caution">
    <text evidence="7">The sequence shown here is derived from an EMBL/GenBank/DDBJ whole genome shotgun (WGS) entry which is preliminary data.</text>
</comment>
<evidence type="ECO:0000256" key="1">
    <source>
        <dbReference type="ARBA" id="ARBA00009943"/>
    </source>
</evidence>
<dbReference type="GO" id="GO:0071555">
    <property type="term" value="P:cell wall organization"/>
    <property type="evidence" value="ECO:0007669"/>
    <property type="project" value="UniProtKB-KW"/>
</dbReference>
<keyword evidence="4" id="KW-0573">Peptidoglycan synthesis</keyword>
<dbReference type="AlphaFoldDB" id="A0A5D6WA87"/>
<sequence>MLDFIRKKWGVPIRDIWFTNTHEAVDFSFINIAYNFYKPIVDERGIILKKWQSQTLVSDISKTPEEILANFKSRLRNKIRRATREGITVKVFESREILKNNIISEFDAAYMEMYYDKGQKGKSIAHRLYGIAKVGKLVISIAYLPDGTIAAYHSYVIGEKIARLLHTVSVFREEPEKKMMIGWANRLLHFKDMCSLRERGVSFYDWGGVSRDKKMENITRFKEEFNGQEHKTFYSVIIRG</sequence>
<reference evidence="7 8" key="1">
    <citation type="submission" date="2019-08" db="EMBL/GenBank/DDBJ databases">
        <title>Selenomonas sp. mPRGC5 and Selenomonas sp. mPRGC8 isolated from ruminal fluid of dairy goat (Capra hircus).</title>
        <authorList>
            <person name="Poothong S."/>
            <person name="Nuengjamnong C."/>
            <person name="Tanasupawat S."/>
        </authorList>
    </citation>
    <scope>NUCLEOTIDE SEQUENCE [LARGE SCALE GENOMIC DNA]</scope>
    <source>
        <strain evidence="8">mPRGC5</strain>
    </source>
</reference>
<dbReference type="GO" id="GO:0016755">
    <property type="term" value="F:aminoacyltransferase activity"/>
    <property type="evidence" value="ECO:0007669"/>
    <property type="project" value="InterPro"/>
</dbReference>
<dbReference type="GO" id="GO:0009252">
    <property type="term" value="P:peptidoglycan biosynthetic process"/>
    <property type="evidence" value="ECO:0007669"/>
    <property type="project" value="UniProtKB-KW"/>
</dbReference>
<dbReference type="SUPFAM" id="SSF55729">
    <property type="entry name" value="Acyl-CoA N-acyltransferases (Nat)"/>
    <property type="match status" value="1"/>
</dbReference>
<dbReference type="PANTHER" id="PTHR36174:SF1">
    <property type="entry name" value="LIPID II:GLYCINE GLYCYLTRANSFERASE"/>
    <property type="match status" value="1"/>
</dbReference>
<evidence type="ECO:0000313" key="7">
    <source>
        <dbReference type="EMBL" id="TYZ24847.1"/>
    </source>
</evidence>
<keyword evidence="2" id="KW-0808">Transferase</keyword>
<dbReference type="EMBL" id="VTOY01000001">
    <property type="protein sequence ID" value="TYZ24847.1"/>
    <property type="molecule type" value="Genomic_DNA"/>
</dbReference>
<dbReference type="PANTHER" id="PTHR36174">
    <property type="entry name" value="LIPID II:GLYCINE GLYCYLTRANSFERASE"/>
    <property type="match status" value="1"/>
</dbReference>
<comment type="similarity">
    <text evidence="1">Belongs to the FemABX family.</text>
</comment>
<dbReference type="InterPro" id="IPR016181">
    <property type="entry name" value="Acyl_CoA_acyltransferase"/>
</dbReference>
<keyword evidence="8" id="KW-1185">Reference proteome</keyword>
<dbReference type="GO" id="GO:0008360">
    <property type="term" value="P:regulation of cell shape"/>
    <property type="evidence" value="ECO:0007669"/>
    <property type="project" value="UniProtKB-KW"/>
</dbReference>
<keyword evidence="6" id="KW-0961">Cell wall biogenesis/degradation</keyword>
<dbReference type="PROSITE" id="PS51191">
    <property type="entry name" value="FEMABX"/>
    <property type="match status" value="1"/>
</dbReference>
<proteinExistence type="inferred from homology"/>
<evidence type="ECO:0000256" key="3">
    <source>
        <dbReference type="ARBA" id="ARBA00022960"/>
    </source>
</evidence>